<dbReference type="Proteomes" id="UP000190626">
    <property type="component" value="Unassembled WGS sequence"/>
</dbReference>
<proteinExistence type="predicted"/>
<comment type="caution">
    <text evidence="1">The sequence shown here is derived from an EMBL/GenBank/DDBJ whole genome shotgun (WGS) entry which is preliminary data.</text>
</comment>
<evidence type="ECO:0000313" key="2">
    <source>
        <dbReference type="Proteomes" id="UP000190626"/>
    </source>
</evidence>
<reference evidence="2" key="1">
    <citation type="submission" date="2016-07" db="EMBL/GenBank/DDBJ databases">
        <authorList>
            <person name="Florea S."/>
            <person name="Webb J.S."/>
            <person name="Jaromczyk J."/>
            <person name="Schardl C.L."/>
        </authorList>
    </citation>
    <scope>NUCLEOTIDE SEQUENCE [LARGE SCALE GENOMIC DNA]</scope>
    <source>
        <strain evidence="2">CY1</strain>
    </source>
</reference>
<dbReference type="EMBL" id="MBTG01000010">
    <property type="protein sequence ID" value="OPH58454.1"/>
    <property type="molecule type" value="Genomic_DNA"/>
</dbReference>
<organism evidence="1 2">
    <name type="scientific">Paenibacillus ferrarius</name>
    <dbReference type="NCBI Taxonomy" id="1469647"/>
    <lineage>
        <taxon>Bacteria</taxon>
        <taxon>Bacillati</taxon>
        <taxon>Bacillota</taxon>
        <taxon>Bacilli</taxon>
        <taxon>Bacillales</taxon>
        <taxon>Paenibacillaceae</taxon>
        <taxon>Paenibacillus</taxon>
    </lineage>
</organism>
<sequence>MLKTFENLRKCRHFQRNGEKNGNSCNCAGIFLFFQPLVRIMLQKDAQLQEFTDFGLNQVRKDA</sequence>
<name>A0A1V4HLU9_9BACL</name>
<evidence type="ECO:0000313" key="1">
    <source>
        <dbReference type="EMBL" id="OPH58454.1"/>
    </source>
</evidence>
<protein>
    <submittedName>
        <fullName evidence="1">Uncharacterized protein</fullName>
    </submittedName>
</protein>
<gene>
    <name evidence="1" type="ORF">BC351_24210</name>
</gene>
<accession>A0A1V4HLU9</accession>
<keyword evidence="2" id="KW-1185">Reference proteome</keyword>
<dbReference type="STRING" id="1469647.BC351_24210"/>
<dbReference type="AlphaFoldDB" id="A0A1V4HLU9"/>